<dbReference type="PANTHER" id="PTHR30313:SF2">
    <property type="entry name" value="DNA PRIMASE"/>
    <property type="match status" value="1"/>
</dbReference>
<dbReference type="InterPro" id="IPR050219">
    <property type="entry name" value="DnaG_primase"/>
</dbReference>
<dbReference type="SUPFAM" id="SSF56731">
    <property type="entry name" value="DNA primase core"/>
    <property type="match status" value="1"/>
</dbReference>
<dbReference type="EMBL" id="BART01032938">
    <property type="protein sequence ID" value="GAH16120.1"/>
    <property type="molecule type" value="Genomic_DNA"/>
</dbReference>
<reference evidence="5" key="1">
    <citation type="journal article" date="2014" name="Front. Microbiol.">
        <title>High frequency of phylogenetically diverse reductive dehalogenase-homologous genes in deep subseafloor sedimentary metagenomes.</title>
        <authorList>
            <person name="Kawai M."/>
            <person name="Futagami T."/>
            <person name="Toyoda A."/>
            <person name="Takaki Y."/>
            <person name="Nishi S."/>
            <person name="Hori S."/>
            <person name="Arai W."/>
            <person name="Tsubouchi T."/>
            <person name="Morono Y."/>
            <person name="Uchiyama I."/>
            <person name="Ito T."/>
            <person name="Fujiyama A."/>
            <person name="Inagaki F."/>
            <person name="Takami H."/>
        </authorList>
    </citation>
    <scope>NUCLEOTIDE SEQUENCE</scope>
    <source>
        <strain evidence="5">Expedition CK06-06</strain>
    </source>
</reference>
<keyword evidence="3" id="KW-0862">Zinc</keyword>
<organism evidence="5">
    <name type="scientific">marine sediment metagenome</name>
    <dbReference type="NCBI Taxonomy" id="412755"/>
    <lineage>
        <taxon>unclassified sequences</taxon>
        <taxon>metagenomes</taxon>
        <taxon>ecological metagenomes</taxon>
    </lineage>
</organism>
<dbReference type="InterPro" id="IPR002694">
    <property type="entry name" value="Znf_CHC2"/>
</dbReference>
<evidence type="ECO:0000256" key="1">
    <source>
        <dbReference type="ARBA" id="ARBA00022723"/>
    </source>
</evidence>
<proteinExistence type="predicted"/>
<evidence type="ECO:0000259" key="4">
    <source>
        <dbReference type="SMART" id="SM00400"/>
    </source>
</evidence>
<dbReference type="SUPFAM" id="SSF57783">
    <property type="entry name" value="Zinc beta-ribbon"/>
    <property type="match status" value="1"/>
</dbReference>
<keyword evidence="1" id="KW-0479">Metal-binding</keyword>
<dbReference type="PANTHER" id="PTHR30313">
    <property type="entry name" value="DNA PRIMASE"/>
    <property type="match status" value="1"/>
</dbReference>
<evidence type="ECO:0000256" key="3">
    <source>
        <dbReference type="ARBA" id="ARBA00022833"/>
    </source>
</evidence>
<feature type="domain" description="Zinc finger CHC2-type" evidence="4">
    <location>
        <begin position="24"/>
        <end position="78"/>
    </location>
</feature>
<dbReference type="GO" id="GO:0003677">
    <property type="term" value="F:DNA binding"/>
    <property type="evidence" value="ECO:0007669"/>
    <property type="project" value="InterPro"/>
</dbReference>
<dbReference type="GO" id="GO:0006269">
    <property type="term" value="P:DNA replication, synthesis of primer"/>
    <property type="evidence" value="ECO:0007669"/>
    <property type="project" value="TreeGrafter"/>
</dbReference>
<dbReference type="AlphaFoldDB" id="X1E6W0"/>
<dbReference type="SMART" id="SM00400">
    <property type="entry name" value="ZnF_CHCC"/>
    <property type="match status" value="1"/>
</dbReference>
<dbReference type="Pfam" id="PF01807">
    <property type="entry name" value="Zn_ribbon_DnaG"/>
    <property type="match status" value="1"/>
</dbReference>
<dbReference type="GO" id="GO:0008270">
    <property type="term" value="F:zinc ion binding"/>
    <property type="evidence" value="ECO:0007669"/>
    <property type="project" value="UniProtKB-KW"/>
</dbReference>
<feature type="non-terminal residue" evidence="5">
    <location>
        <position position="229"/>
    </location>
</feature>
<dbReference type="InterPro" id="IPR036977">
    <property type="entry name" value="DNA_primase_Znf_CHC2"/>
</dbReference>
<dbReference type="GO" id="GO:0005737">
    <property type="term" value="C:cytoplasm"/>
    <property type="evidence" value="ECO:0007669"/>
    <property type="project" value="TreeGrafter"/>
</dbReference>
<dbReference type="InterPro" id="IPR034154">
    <property type="entry name" value="TOPRIM_DnaG/twinkle"/>
</dbReference>
<protein>
    <recommendedName>
        <fullName evidence="4">Zinc finger CHC2-type domain-containing protein</fullName>
    </recommendedName>
</protein>
<dbReference type="Gene3D" id="3.90.580.10">
    <property type="entry name" value="Zinc finger, CHC2-type domain"/>
    <property type="match status" value="1"/>
</dbReference>
<keyword evidence="2" id="KW-0863">Zinc-finger</keyword>
<accession>X1E6W0</accession>
<sequence>MLDYIRYYKEITRIHITSETDDEMRGHCPFHDDNVSSLSVNKKTGLWKCFGTCSEGGNVYQFHAKMHKVDGMTIKRAKKDIDIRLGLYKTLPQSLIEPAQERLKSNQQFLNFLIQERGINRNTIERFKLGADEHRIYIPIFDEDGLLVNIRKYQPHAKETKVISYKEGYGSAKLFPIENLKYNEILLVEGEMDCLLANQFGYNAITVTTGAGGFKKEFVELFADKIVNI</sequence>
<evidence type="ECO:0000313" key="5">
    <source>
        <dbReference type="EMBL" id="GAH16120.1"/>
    </source>
</evidence>
<dbReference type="CDD" id="cd01029">
    <property type="entry name" value="TOPRIM_primases"/>
    <property type="match status" value="1"/>
</dbReference>
<name>X1E6W0_9ZZZZ</name>
<evidence type="ECO:0000256" key="2">
    <source>
        <dbReference type="ARBA" id="ARBA00022771"/>
    </source>
</evidence>
<gene>
    <name evidence="5" type="ORF">S01H4_56771</name>
</gene>
<comment type="caution">
    <text evidence="5">The sequence shown here is derived from an EMBL/GenBank/DDBJ whole genome shotgun (WGS) entry which is preliminary data.</text>
</comment>
<dbReference type="GO" id="GO:0003899">
    <property type="term" value="F:DNA-directed RNA polymerase activity"/>
    <property type="evidence" value="ECO:0007669"/>
    <property type="project" value="InterPro"/>
</dbReference>